<feature type="transmembrane region" description="Helical" evidence="1">
    <location>
        <begin position="318"/>
        <end position="337"/>
    </location>
</feature>
<accession>A0A419R2E3</accession>
<feature type="domain" description="Acyltransferase 3" evidence="2">
    <location>
        <begin position="14"/>
        <end position="333"/>
    </location>
</feature>
<comment type="caution">
    <text evidence="3">The sequence shown here is derived from an EMBL/GenBank/DDBJ whole genome shotgun (WGS) entry which is preliminary data.</text>
</comment>
<keyword evidence="1" id="KW-0812">Transmembrane</keyword>
<proteinExistence type="predicted"/>
<feature type="transmembrane region" description="Helical" evidence="1">
    <location>
        <begin position="246"/>
        <end position="264"/>
    </location>
</feature>
<dbReference type="GO" id="GO:0016747">
    <property type="term" value="F:acyltransferase activity, transferring groups other than amino-acyl groups"/>
    <property type="evidence" value="ECO:0007669"/>
    <property type="project" value="InterPro"/>
</dbReference>
<evidence type="ECO:0000313" key="4">
    <source>
        <dbReference type="Proteomes" id="UP000284322"/>
    </source>
</evidence>
<feature type="transmembrane region" description="Helical" evidence="1">
    <location>
        <begin position="184"/>
        <end position="205"/>
    </location>
</feature>
<keyword evidence="3" id="KW-0012">Acyltransferase</keyword>
<dbReference type="GO" id="GO:0000271">
    <property type="term" value="P:polysaccharide biosynthetic process"/>
    <property type="evidence" value="ECO:0007669"/>
    <property type="project" value="TreeGrafter"/>
</dbReference>
<dbReference type="RefSeq" id="WP_133305267.1">
    <property type="nucleotide sequence ID" value="NZ_RAHJ01000018.1"/>
</dbReference>
<dbReference type="InterPro" id="IPR050879">
    <property type="entry name" value="Acyltransferase_3"/>
</dbReference>
<name>A0A419R2E3_9SPHN</name>
<dbReference type="OrthoDB" id="9796461at2"/>
<dbReference type="EMBL" id="RAHJ01000018">
    <property type="protein sequence ID" value="RJX68052.1"/>
    <property type="molecule type" value="Genomic_DNA"/>
</dbReference>
<feature type="transmembrane region" description="Helical" evidence="1">
    <location>
        <begin position="84"/>
        <end position="103"/>
    </location>
</feature>
<dbReference type="PANTHER" id="PTHR23028">
    <property type="entry name" value="ACETYLTRANSFERASE"/>
    <property type="match status" value="1"/>
</dbReference>
<reference evidence="3 4" key="1">
    <citation type="submission" date="2018-09" db="EMBL/GenBank/DDBJ databases">
        <title>Altererythrobacter sp.Ery1 and Ery12, the genome sequencing of novel strains in genus Alterythrobacter.</title>
        <authorList>
            <person name="Cheng H."/>
            <person name="Wu Y.-H."/>
            <person name="Fang C."/>
            <person name="Xu X.-W."/>
        </authorList>
    </citation>
    <scope>NUCLEOTIDE SEQUENCE [LARGE SCALE GENOMIC DNA]</scope>
    <source>
        <strain evidence="3 4">Ery12</strain>
    </source>
</reference>
<keyword evidence="3" id="KW-0808">Transferase</keyword>
<feature type="transmembrane region" description="Helical" evidence="1">
    <location>
        <begin position="293"/>
        <end position="312"/>
    </location>
</feature>
<feature type="transmembrane region" description="Helical" evidence="1">
    <location>
        <begin position="45"/>
        <end position="63"/>
    </location>
</feature>
<evidence type="ECO:0000256" key="1">
    <source>
        <dbReference type="SAM" id="Phobius"/>
    </source>
</evidence>
<protein>
    <submittedName>
        <fullName evidence="3">Acyltransferase</fullName>
    </submittedName>
</protein>
<evidence type="ECO:0000313" key="3">
    <source>
        <dbReference type="EMBL" id="RJX68052.1"/>
    </source>
</evidence>
<dbReference type="InterPro" id="IPR002656">
    <property type="entry name" value="Acyl_transf_3_dom"/>
</dbReference>
<feature type="transmembrane region" description="Helical" evidence="1">
    <location>
        <begin position="21"/>
        <end position="39"/>
    </location>
</feature>
<feature type="transmembrane region" description="Helical" evidence="1">
    <location>
        <begin position="157"/>
        <end position="177"/>
    </location>
</feature>
<dbReference type="Proteomes" id="UP000284322">
    <property type="component" value="Unassembled WGS sequence"/>
</dbReference>
<keyword evidence="4" id="KW-1185">Reference proteome</keyword>
<evidence type="ECO:0000259" key="2">
    <source>
        <dbReference type="Pfam" id="PF01757"/>
    </source>
</evidence>
<dbReference type="GO" id="GO:0016020">
    <property type="term" value="C:membrane"/>
    <property type="evidence" value="ECO:0007669"/>
    <property type="project" value="TreeGrafter"/>
</dbReference>
<keyword evidence="1" id="KW-1133">Transmembrane helix</keyword>
<gene>
    <name evidence="3" type="ORF">D6858_08990</name>
</gene>
<dbReference type="PANTHER" id="PTHR23028:SF53">
    <property type="entry name" value="ACYL_TRANSF_3 DOMAIN-CONTAINING PROTEIN"/>
    <property type="match status" value="1"/>
</dbReference>
<organism evidence="3 4">
    <name type="scientific">Tsuneonella suprasediminis</name>
    <dbReference type="NCBI Taxonomy" id="2306996"/>
    <lineage>
        <taxon>Bacteria</taxon>
        <taxon>Pseudomonadati</taxon>
        <taxon>Pseudomonadota</taxon>
        <taxon>Alphaproteobacteria</taxon>
        <taxon>Sphingomonadales</taxon>
        <taxon>Erythrobacteraceae</taxon>
        <taxon>Tsuneonella</taxon>
    </lineage>
</organism>
<dbReference type="AlphaFoldDB" id="A0A419R2E3"/>
<sequence length="363" mass="39207">MSVARAPHSKILPLEGLRGVMAWWVVLGHLSLAMGWNLPVIDRNGLAVDVFIVLSGFVIAGLIDRRNEPFAPYITRRIFRLAPLYLVVLLVSAALLPVQLFAWETLPDTARNAGRVELVRLALDDLPAHLAVHLPLAQGVVPNHVLPQAAFTILGQAWSISLEMQFYLIAPLAMWALRRWDRLALLLTICVVLLALGPQFGSAFIGNKLFLFAAGIFAAKASAQSGDLRWVAATVLAAGCAVWQDGVWTILPLAMIAIVLIAALSDRGPLRPLAQLLGSRALVHQGEISYSTYLVHMIPLYGTAAVCAALGIDGWGKAAAITLATLGGTYLIALATYRWIEQPARDWGTALARRMQASHSTAV</sequence>
<dbReference type="Pfam" id="PF01757">
    <property type="entry name" value="Acyl_transf_3"/>
    <property type="match status" value="1"/>
</dbReference>
<keyword evidence="1" id="KW-0472">Membrane</keyword>